<evidence type="ECO:0000256" key="1">
    <source>
        <dbReference type="ARBA" id="ARBA00023186"/>
    </source>
</evidence>
<dbReference type="GO" id="GO:0005634">
    <property type="term" value="C:nucleus"/>
    <property type="evidence" value="ECO:0007669"/>
    <property type="project" value="TreeGrafter"/>
</dbReference>
<dbReference type="Gene3D" id="2.20.70.10">
    <property type="match status" value="1"/>
</dbReference>
<dbReference type="GO" id="GO:0051087">
    <property type="term" value="F:protein-folding chaperone binding"/>
    <property type="evidence" value="ECO:0007669"/>
    <property type="project" value="InterPro"/>
</dbReference>
<dbReference type="Pfam" id="PF00397">
    <property type="entry name" value="WW"/>
    <property type="match status" value="1"/>
</dbReference>
<evidence type="ECO:0000259" key="3">
    <source>
        <dbReference type="PROSITE" id="PS50020"/>
    </source>
</evidence>
<evidence type="ECO:0000256" key="2">
    <source>
        <dbReference type="SAM" id="MobiDB-lite"/>
    </source>
</evidence>
<organism evidence="5 6">
    <name type="scientific">Danionella cerebrum</name>
    <dbReference type="NCBI Taxonomy" id="2873325"/>
    <lineage>
        <taxon>Eukaryota</taxon>
        <taxon>Metazoa</taxon>
        <taxon>Chordata</taxon>
        <taxon>Craniata</taxon>
        <taxon>Vertebrata</taxon>
        <taxon>Euteleostomi</taxon>
        <taxon>Actinopterygii</taxon>
        <taxon>Neopterygii</taxon>
        <taxon>Teleostei</taxon>
        <taxon>Ostariophysi</taxon>
        <taxon>Cypriniformes</taxon>
        <taxon>Danionidae</taxon>
        <taxon>Danioninae</taxon>
        <taxon>Danionella</taxon>
    </lineage>
</organism>
<dbReference type="Pfam" id="PF02179">
    <property type="entry name" value="BAG"/>
    <property type="match status" value="1"/>
</dbReference>
<dbReference type="SUPFAM" id="SSF63491">
    <property type="entry name" value="BAG domain"/>
    <property type="match status" value="1"/>
</dbReference>
<sequence length="482" mass="53487">MAQYSGAKQFQSMKTLSPVEKMATNDPLPPGWEIKIDPQTGWPFFVDHNNRTTTWSDPRHDTKKVFSNGPAMSPEAAQDMHKTFIQDTRQPMLRQGYISIPVSHENAEGRLQQNPNISYIHPAVQQSLRTDGRTPSPTPTPHCRPRSPAQTASEACSSCSPTSYGPEVPHPHGTPQQISGLHPQPRSSNTGLRAGYITIPVIHEGAGGASLSQPCQSSHPTREKLYRDQVPIQIQQNRAASPNPVSLRAQSPVMAQVMGERPQIQHHVGYTAIPHKTEQPVEEIIRAPMFEIPIQRVTEIPQHPEPVQQTSQPSLPKKQQPVPPQPEVSDTSNISFEVAPPPELQETAAPQTPQEISSPQVQPEVTEEQDLSHPGLIKVQQIVERVDKLAQEVKFFDGKKNDKRYLMIEEMLTKELLALDSVDPEGRPDVRQARRDGVRKVQTILDELEMIGEVHVGEACLDTKGEPSLIDPSSRVKVKGMS</sequence>
<dbReference type="InterPro" id="IPR001202">
    <property type="entry name" value="WW_dom"/>
</dbReference>
<dbReference type="InterPro" id="IPR003103">
    <property type="entry name" value="BAG_domain"/>
</dbReference>
<feature type="compositionally biased region" description="Polar residues" evidence="2">
    <location>
        <begin position="348"/>
        <end position="363"/>
    </location>
</feature>
<dbReference type="SMART" id="SM00456">
    <property type="entry name" value="WW"/>
    <property type="match status" value="1"/>
</dbReference>
<proteinExistence type="predicted"/>
<dbReference type="PANTHER" id="PTHR12329:SF12">
    <property type="entry name" value="BAG FAMILY MOLECULAR CHAPERONE REGULATOR 3"/>
    <property type="match status" value="1"/>
</dbReference>
<dbReference type="InterPro" id="IPR039773">
    <property type="entry name" value="BAG_chaperone_regulator"/>
</dbReference>
<feature type="compositionally biased region" description="Polar residues" evidence="2">
    <location>
        <begin position="174"/>
        <end position="191"/>
    </location>
</feature>
<dbReference type="STRING" id="623744.A0A553RBN8"/>
<keyword evidence="1" id="KW-0143">Chaperone</keyword>
<feature type="compositionally biased region" description="Low complexity" evidence="2">
    <location>
        <begin position="308"/>
        <end position="320"/>
    </location>
</feature>
<reference evidence="5 6" key="1">
    <citation type="journal article" date="2019" name="Sci. Data">
        <title>Hybrid genome assembly and annotation of Danionella translucida.</title>
        <authorList>
            <person name="Kadobianskyi M."/>
            <person name="Schulze L."/>
            <person name="Schuelke M."/>
            <person name="Judkewitz B."/>
        </authorList>
    </citation>
    <scope>NUCLEOTIDE SEQUENCE [LARGE SCALE GENOMIC DNA]</scope>
    <source>
        <strain evidence="5 6">Bolton</strain>
    </source>
</reference>
<name>A0A553RBN8_9TELE</name>
<evidence type="ECO:0000313" key="5">
    <source>
        <dbReference type="EMBL" id="TRY99573.1"/>
    </source>
</evidence>
<dbReference type="SUPFAM" id="SSF51045">
    <property type="entry name" value="WW domain"/>
    <property type="match status" value="1"/>
</dbReference>
<dbReference type="GO" id="GO:0050821">
    <property type="term" value="P:protein stabilization"/>
    <property type="evidence" value="ECO:0007669"/>
    <property type="project" value="TreeGrafter"/>
</dbReference>
<accession>A0A553RBN8</accession>
<dbReference type="OrthoDB" id="333905at2759"/>
<feature type="compositionally biased region" description="Polar residues" evidence="2">
    <location>
        <begin position="148"/>
        <end position="163"/>
    </location>
</feature>
<dbReference type="GO" id="GO:0000774">
    <property type="term" value="F:adenyl-nucleotide exchange factor activity"/>
    <property type="evidence" value="ECO:0007669"/>
    <property type="project" value="TreeGrafter"/>
</dbReference>
<dbReference type="InterPro" id="IPR036020">
    <property type="entry name" value="WW_dom_sf"/>
</dbReference>
<dbReference type="Gene3D" id="1.20.58.120">
    <property type="entry name" value="BAG domain"/>
    <property type="match status" value="1"/>
</dbReference>
<dbReference type="Proteomes" id="UP000316079">
    <property type="component" value="Unassembled WGS sequence"/>
</dbReference>
<dbReference type="PROSITE" id="PS50020">
    <property type="entry name" value="WW_DOMAIN_2"/>
    <property type="match status" value="1"/>
</dbReference>
<dbReference type="PROSITE" id="PS01159">
    <property type="entry name" value="WW_DOMAIN_1"/>
    <property type="match status" value="1"/>
</dbReference>
<feature type="domain" description="BAG" evidence="4">
    <location>
        <begin position="375"/>
        <end position="452"/>
    </location>
</feature>
<dbReference type="EMBL" id="SRMA01025062">
    <property type="protein sequence ID" value="TRY99573.1"/>
    <property type="molecule type" value="Genomic_DNA"/>
</dbReference>
<feature type="region of interest" description="Disordered" evidence="2">
    <location>
        <begin position="304"/>
        <end position="371"/>
    </location>
</feature>
<dbReference type="PANTHER" id="PTHR12329">
    <property type="entry name" value="BCL2-ASSOCIATED ATHANOGENE"/>
    <property type="match status" value="1"/>
</dbReference>
<dbReference type="AlphaFoldDB" id="A0A553RBN8"/>
<dbReference type="PROSITE" id="PS51035">
    <property type="entry name" value="BAG"/>
    <property type="match status" value="1"/>
</dbReference>
<dbReference type="GO" id="GO:0016020">
    <property type="term" value="C:membrane"/>
    <property type="evidence" value="ECO:0007669"/>
    <property type="project" value="TreeGrafter"/>
</dbReference>
<gene>
    <name evidence="5" type="ORF">DNTS_032883</name>
</gene>
<keyword evidence="6" id="KW-1185">Reference proteome</keyword>
<evidence type="ECO:0008006" key="7">
    <source>
        <dbReference type="Google" id="ProtNLM"/>
    </source>
</evidence>
<dbReference type="GO" id="GO:0010664">
    <property type="term" value="P:negative regulation of striated muscle cell apoptotic process"/>
    <property type="evidence" value="ECO:0007669"/>
    <property type="project" value="TreeGrafter"/>
</dbReference>
<comment type="caution">
    <text evidence="5">The sequence shown here is derived from an EMBL/GenBank/DDBJ whole genome shotgun (WGS) entry which is preliminary data.</text>
</comment>
<feature type="domain" description="WW" evidence="3">
    <location>
        <begin position="26"/>
        <end position="60"/>
    </location>
</feature>
<evidence type="ECO:0000259" key="4">
    <source>
        <dbReference type="PROSITE" id="PS51035"/>
    </source>
</evidence>
<feature type="region of interest" description="Disordered" evidence="2">
    <location>
        <begin position="127"/>
        <end position="191"/>
    </location>
</feature>
<dbReference type="GO" id="GO:0005829">
    <property type="term" value="C:cytosol"/>
    <property type="evidence" value="ECO:0007669"/>
    <property type="project" value="TreeGrafter"/>
</dbReference>
<dbReference type="CDD" id="cd00201">
    <property type="entry name" value="WW"/>
    <property type="match status" value="1"/>
</dbReference>
<dbReference type="InterPro" id="IPR036533">
    <property type="entry name" value="BAG_dom_sf"/>
</dbReference>
<protein>
    <recommendedName>
        <fullName evidence="7">BAG family molecular chaperone regulator 3</fullName>
    </recommendedName>
</protein>
<dbReference type="SMART" id="SM00264">
    <property type="entry name" value="BAG"/>
    <property type="match status" value="1"/>
</dbReference>
<evidence type="ECO:0000313" key="6">
    <source>
        <dbReference type="Proteomes" id="UP000316079"/>
    </source>
</evidence>
<dbReference type="GO" id="GO:0046716">
    <property type="term" value="P:muscle cell cellular homeostasis"/>
    <property type="evidence" value="ECO:0007669"/>
    <property type="project" value="TreeGrafter"/>
</dbReference>